<reference evidence="1" key="1">
    <citation type="submission" date="2015-10" db="EMBL/GenBank/DDBJ databases">
        <title>Complete chloroplast Genomes for Caulerpa racemosa and Codium decorticatum (Bryopsidales, Chlorophyta) and Comparative Analyses of Five Siphonous Green Seaweed Plastomes.</title>
        <authorList>
            <person name="Lam D.W."/>
            <person name="Lopez-Bautista J.M."/>
        </authorList>
    </citation>
    <scope>NUCLEOTIDE SEQUENCE</scope>
</reference>
<keyword evidence="1" id="KW-0150">Chloroplast</keyword>
<protein>
    <submittedName>
        <fullName evidence="1">Uncharacterized protein</fullName>
    </submittedName>
</protein>
<dbReference type="EMBL" id="KT946602">
    <property type="protein sequence ID" value="ANJ70780.1"/>
    <property type="molecule type" value="Genomic_DNA"/>
</dbReference>
<keyword evidence="1" id="KW-0934">Plastid</keyword>
<sequence>MNLIKKKKIMIKIEGINIKKLFLLEDLLFCDSMFNVEDSLCQVILVNAILCQISIDLNIDPQYKQNLDSISNYQKLFFSKNRNFISLCAAVAIGETMAVYTDFDEKSIQADFRDLAYNNSGPSNANFPVQAILTDFSKLRSYRRNIMLKTAGCIRSQSIFSPSSFYSSPDLSNMSIDFLAEIVSFAFPNITLNTFLRVSKNIKLCMEKSLGNTINWDDGVKIPISRGQNLTYLEYEIFGKQMSRRESFDISPKLDNSKIKDVPWKEEVAKQLEDLRELFIQEDQD</sequence>
<dbReference type="GeneID" id="30511912"/>
<gene>
    <name evidence="1" type="primary">orf3</name>
</gene>
<dbReference type="AlphaFoldDB" id="A0A1I9LKB9"/>
<name>A0A1I9LKB9_CAURA</name>
<proteinExistence type="predicted"/>
<geneLocation type="chloroplast" evidence="1"/>
<accession>A0A1I9LKB9</accession>
<evidence type="ECO:0000313" key="1">
    <source>
        <dbReference type="EMBL" id="ANJ70780.1"/>
    </source>
</evidence>
<organism evidence="1">
    <name type="scientific">Caulerpa racemosa</name>
    <name type="common">Green alga</name>
    <dbReference type="NCBI Taxonomy" id="76317"/>
    <lineage>
        <taxon>Eukaryota</taxon>
        <taxon>Viridiplantae</taxon>
        <taxon>Chlorophyta</taxon>
        <taxon>core chlorophytes</taxon>
        <taxon>Ulvophyceae</taxon>
        <taxon>TCBD clade</taxon>
        <taxon>Bryopsidales</taxon>
        <taxon>Halimedineae</taxon>
        <taxon>Caulerpaceae</taxon>
        <taxon>Caulerpa</taxon>
    </lineage>
</organism>
<dbReference type="RefSeq" id="YP_009326793.1">
    <property type="nucleotide sequence ID" value="NC_032042.1"/>
</dbReference>